<feature type="chain" id="PRO_5027669538" evidence="2">
    <location>
        <begin position="23"/>
        <end position="646"/>
    </location>
</feature>
<dbReference type="InterPro" id="IPR008692">
    <property type="entry name" value="Hemogglutn_Mycoplasma"/>
</dbReference>
<dbReference type="EMBL" id="CP059674">
    <property type="protein sequence ID" value="QMT98272.1"/>
    <property type="molecule type" value="Genomic_DNA"/>
</dbReference>
<reference evidence="4 5" key="1">
    <citation type="journal article" date="2017" name="Int. J. Syst. Evol. Microbiol.">
        <title>Mycoplasma tullyi sp. nov., isolated from penguins of the genus Spheniscus.</title>
        <authorList>
            <person name="Yavari C.A."/>
            <person name="Ramirez A.S."/>
            <person name="Nicholas R.A.J."/>
            <person name="Radford A.D."/>
            <person name="Darby A.C."/>
            <person name="Bradbury J.M."/>
        </authorList>
    </citation>
    <scope>NUCLEOTIDE SEQUENCE [LARGE SCALE GENOMIC DNA]</scope>
    <source>
        <strain evidence="4 5">56A97T</strain>
    </source>
</reference>
<dbReference type="Pfam" id="PF07554">
    <property type="entry name" value="FIVAR"/>
    <property type="match status" value="2"/>
</dbReference>
<accession>A0A7D7U3E5</accession>
<proteinExistence type="predicted"/>
<feature type="compositionally biased region" description="Polar residues" evidence="1">
    <location>
        <begin position="64"/>
        <end position="75"/>
    </location>
</feature>
<dbReference type="Pfam" id="PF05692">
    <property type="entry name" value="Myco_haema"/>
    <property type="match status" value="1"/>
</dbReference>
<dbReference type="Proteomes" id="UP000514704">
    <property type="component" value="Chromosome"/>
</dbReference>
<dbReference type="RefSeq" id="WP_182078559.1">
    <property type="nucleotide sequence ID" value="NZ_CP059674.1"/>
</dbReference>
<feature type="signal peptide" evidence="2">
    <location>
        <begin position="1"/>
        <end position="22"/>
    </location>
</feature>
<protein>
    <submittedName>
        <fullName evidence="4">FIVAR domain-containing protein</fullName>
    </submittedName>
</protein>
<keyword evidence="5" id="KW-1185">Reference proteome</keyword>
<evidence type="ECO:0000256" key="1">
    <source>
        <dbReference type="SAM" id="MobiDB-lite"/>
    </source>
</evidence>
<dbReference type="KEGG" id="mtuy:H3143_02070"/>
<gene>
    <name evidence="4" type="ORF">H3143_02070</name>
</gene>
<evidence type="ECO:0000313" key="4">
    <source>
        <dbReference type="EMBL" id="QMT98272.1"/>
    </source>
</evidence>
<feature type="region of interest" description="Disordered" evidence="1">
    <location>
        <begin position="35"/>
        <end position="75"/>
    </location>
</feature>
<feature type="compositionally biased region" description="Low complexity" evidence="1">
    <location>
        <begin position="35"/>
        <end position="50"/>
    </location>
</feature>
<keyword evidence="2" id="KW-0732">Signal</keyword>
<name>A0A7D7U3E5_9MOLU</name>
<sequence>MKRKNIIKFVSLLGISSFVMLAAASCTQAITLVPNSGSTSADSSSNTNPTAPSRTENKVDMPSMDTTPSNNQGTIDVSSQELANAKSTLNTLLNDQSQKVELYADYAKIQDNLVSAYNTAKETADSSTATVEQVKEVTSTLQTAIDNANAEKLKFDEANKALLAPYNDLKNTVNQKQSTLASLKDPKYSAILNKINSSYQQAEQILRQTLDPVSGTIPTVELIQQASQSIQTVMNQEELTKQKENADSFANSKLYKLDKTKLTGITTATMQQPANYSFVGYSVDLSSSVNWSFAERTVLANATTPTIITQSTQTLTDVAWIYNLGETGAKYTLDFIYYGPSTAYLYFPYKLVKTGDANMVGLQYKLNDNETQTPITFGTENNLDGKTPTVSDINVAKLTLSNLNFGENKIEFSVPDTKVAPMIGNMYLTSNSGSESKINDQIFGNTENINDTLTAITVDLLKGYSLAADWSTDVVQFTNLANSMPANAMTYLVGIIGGTVARPLPSSVPNRNNTPANTNTARTFTIYVNAPKDGDYYISGSYLTSNSRGLKLSIDNTNSVTVTVTGKTNWNTLGYFDTSKTNNSTGNEGSVANNKTTLTLKQGLNKVVISPGTEDSMNAPYIGNLTFTLNSTSTNSGQDGSSSLSS</sequence>
<evidence type="ECO:0000313" key="5">
    <source>
        <dbReference type="Proteomes" id="UP000514704"/>
    </source>
</evidence>
<dbReference type="AlphaFoldDB" id="A0A7D7U3E5"/>
<evidence type="ECO:0000259" key="3">
    <source>
        <dbReference type="Pfam" id="PF05692"/>
    </source>
</evidence>
<organism evidence="4 5">
    <name type="scientific">Mycoplasma tullyi</name>
    <dbReference type="NCBI Taxonomy" id="1612150"/>
    <lineage>
        <taxon>Bacteria</taxon>
        <taxon>Bacillati</taxon>
        <taxon>Mycoplasmatota</taxon>
        <taxon>Mollicutes</taxon>
        <taxon>Mycoplasmataceae</taxon>
        <taxon>Mycoplasma</taxon>
    </lineage>
</organism>
<evidence type="ECO:0000256" key="2">
    <source>
        <dbReference type="SAM" id="SignalP"/>
    </source>
</evidence>
<dbReference type="Gene3D" id="2.60.120.260">
    <property type="entry name" value="Galactose-binding domain-like"/>
    <property type="match status" value="1"/>
</dbReference>
<feature type="domain" description="Haemagglutinin Mycoplasma" evidence="3">
    <location>
        <begin position="381"/>
        <end position="630"/>
    </location>
</feature>
<dbReference type="PROSITE" id="PS51257">
    <property type="entry name" value="PROKAR_LIPOPROTEIN"/>
    <property type="match status" value="1"/>
</dbReference>